<comment type="caution">
    <text evidence="1">The sequence shown here is derived from an EMBL/GenBank/DDBJ whole genome shotgun (WGS) entry which is preliminary data.</text>
</comment>
<protein>
    <submittedName>
        <fullName evidence="1">Uncharacterized protein</fullName>
    </submittedName>
</protein>
<reference evidence="1 2" key="1">
    <citation type="journal article" date="2019" name="Commun. Biol.">
        <title>The bagworm genome reveals a unique fibroin gene that provides high tensile strength.</title>
        <authorList>
            <person name="Kono N."/>
            <person name="Nakamura H."/>
            <person name="Ohtoshi R."/>
            <person name="Tomita M."/>
            <person name="Numata K."/>
            <person name="Arakawa K."/>
        </authorList>
    </citation>
    <scope>NUCLEOTIDE SEQUENCE [LARGE SCALE GENOMIC DNA]</scope>
</reference>
<gene>
    <name evidence="1" type="ORF">EVAR_86923_1</name>
</gene>
<proteinExistence type="predicted"/>
<dbReference type="Proteomes" id="UP000299102">
    <property type="component" value="Unassembled WGS sequence"/>
</dbReference>
<sequence>MCLAWPPKLRLLSMPTPSTLVYATAAIEVPSSFNVGDRWNLLFSVIVADFVGEKANRFLLPHSASNESRAFPFLSNSALLSPSTTAVTSSAYTINLQPPDSGNRGPYYVKVEIDCDSVIDL</sequence>
<keyword evidence="2" id="KW-1185">Reference proteome</keyword>
<name>A0A4C1W6I1_EUMVA</name>
<evidence type="ECO:0000313" key="1">
    <source>
        <dbReference type="EMBL" id="GBP46671.1"/>
    </source>
</evidence>
<evidence type="ECO:0000313" key="2">
    <source>
        <dbReference type="Proteomes" id="UP000299102"/>
    </source>
</evidence>
<dbReference type="EMBL" id="BGZK01000488">
    <property type="protein sequence ID" value="GBP46671.1"/>
    <property type="molecule type" value="Genomic_DNA"/>
</dbReference>
<dbReference type="AlphaFoldDB" id="A0A4C1W6I1"/>
<organism evidence="1 2">
    <name type="scientific">Eumeta variegata</name>
    <name type="common">Bagworm moth</name>
    <name type="synonym">Eumeta japonica</name>
    <dbReference type="NCBI Taxonomy" id="151549"/>
    <lineage>
        <taxon>Eukaryota</taxon>
        <taxon>Metazoa</taxon>
        <taxon>Ecdysozoa</taxon>
        <taxon>Arthropoda</taxon>
        <taxon>Hexapoda</taxon>
        <taxon>Insecta</taxon>
        <taxon>Pterygota</taxon>
        <taxon>Neoptera</taxon>
        <taxon>Endopterygota</taxon>
        <taxon>Lepidoptera</taxon>
        <taxon>Glossata</taxon>
        <taxon>Ditrysia</taxon>
        <taxon>Tineoidea</taxon>
        <taxon>Psychidae</taxon>
        <taxon>Oiketicinae</taxon>
        <taxon>Eumeta</taxon>
    </lineage>
</organism>
<accession>A0A4C1W6I1</accession>